<dbReference type="GO" id="GO:0045892">
    <property type="term" value="P:negative regulation of DNA-templated transcription"/>
    <property type="evidence" value="ECO:0007669"/>
    <property type="project" value="TreeGrafter"/>
</dbReference>
<dbReference type="GO" id="GO:0000976">
    <property type="term" value="F:transcription cis-regulatory region binding"/>
    <property type="evidence" value="ECO:0007669"/>
    <property type="project" value="TreeGrafter"/>
</dbReference>
<keyword evidence="9" id="KW-0238">DNA-binding</keyword>
<evidence type="ECO:0000256" key="3">
    <source>
        <dbReference type="ARBA" id="ARBA00020910"/>
    </source>
</evidence>
<dbReference type="Gene3D" id="1.10.10.10">
    <property type="entry name" value="Winged helix-like DNA-binding domain superfamily/Winged helix DNA-binding domain"/>
    <property type="match status" value="1"/>
</dbReference>
<feature type="binding site" evidence="11">
    <location>
        <position position="99"/>
    </location>
    <ligand>
        <name>Zn(2+)</name>
        <dbReference type="ChEBI" id="CHEBI:29105"/>
    </ligand>
</feature>
<dbReference type="CDD" id="cd07153">
    <property type="entry name" value="Fur_like"/>
    <property type="match status" value="1"/>
</dbReference>
<dbReference type="GO" id="GO:0003700">
    <property type="term" value="F:DNA-binding transcription factor activity"/>
    <property type="evidence" value="ECO:0007669"/>
    <property type="project" value="InterPro"/>
</dbReference>
<dbReference type="Proteomes" id="UP000063234">
    <property type="component" value="Chromosome"/>
</dbReference>
<evidence type="ECO:0000256" key="9">
    <source>
        <dbReference type="ARBA" id="ARBA00023125"/>
    </source>
</evidence>
<keyword evidence="6 11" id="KW-0479">Metal-binding</keyword>
<dbReference type="KEGG" id="ttk:TST_0711"/>
<dbReference type="GO" id="GO:0005737">
    <property type="term" value="C:cytoplasm"/>
    <property type="evidence" value="ECO:0007669"/>
    <property type="project" value="UniProtKB-SubCell"/>
</dbReference>
<protein>
    <recommendedName>
        <fullName evidence="3">Ferric uptake regulation protein</fullName>
    </recommendedName>
</protein>
<evidence type="ECO:0000256" key="11">
    <source>
        <dbReference type="PIRSR" id="PIRSR602481-1"/>
    </source>
</evidence>
<dbReference type="InterPro" id="IPR036388">
    <property type="entry name" value="WH-like_DNA-bd_sf"/>
</dbReference>
<feature type="binding site" evidence="11">
    <location>
        <position position="96"/>
    </location>
    <ligand>
        <name>Zn(2+)</name>
        <dbReference type="ChEBI" id="CHEBI:29105"/>
    </ligand>
</feature>
<keyword evidence="5" id="KW-0678">Repressor</keyword>
<dbReference type="AlphaFoldDB" id="A0A0S3QT81"/>
<evidence type="ECO:0000256" key="10">
    <source>
        <dbReference type="ARBA" id="ARBA00023163"/>
    </source>
</evidence>
<dbReference type="GO" id="GO:0008270">
    <property type="term" value="F:zinc ion binding"/>
    <property type="evidence" value="ECO:0007669"/>
    <property type="project" value="TreeGrafter"/>
</dbReference>
<organism evidence="12 13">
    <name type="scientific">Thermosulfidibacter takaii (strain DSM 17441 / JCM 13301 / NBRC 103674 / ABI70S6)</name>
    <dbReference type="NCBI Taxonomy" id="1298851"/>
    <lineage>
        <taxon>Bacteria</taxon>
        <taxon>Pseudomonadati</taxon>
        <taxon>Thermosulfidibacterota</taxon>
        <taxon>Thermosulfidibacteria</taxon>
        <taxon>Thermosulfidibacterales</taxon>
        <taxon>Thermosulfidibacteraceae</taxon>
    </lineage>
</organism>
<keyword evidence="13" id="KW-1185">Reference proteome</keyword>
<dbReference type="InterPro" id="IPR036390">
    <property type="entry name" value="WH_DNA-bd_sf"/>
</dbReference>
<dbReference type="SUPFAM" id="SSF46785">
    <property type="entry name" value="Winged helix' DNA-binding domain"/>
    <property type="match status" value="1"/>
</dbReference>
<feature type="binding site" evidence="11">
    <location>
        <position position="133"/>
    </location>
    <ligand>
        <name>Zn(2+)</name>
        <dbReference type="ChEBI" id="CHEBI:29105"/>
    </ligand>
</feature>
<proteinExistence type="inferred from homology"/>
<feature type="binding site" evidence="11">
    <location>
        <position position="136"/>
    </location>
    <ligand>
        <name>Zn(2+)</name>
        <dbReference type="ChEBI" id="CHEBI:29105"/>
    </ligand>
</feature>
<gene>
    <name evidence="12" type="ORF">TST_0711</name>
</gene>
<accession>A0A0S3QT81</accession>
<comment type="subcellular location">
    <subcellularLocation>
        <location evidence="1">Cytoplasm</location>
    </subcellularLocation>
</comment>
<keyword evidence="8" id="KW-0805">Transcription regulation</keyword>
<keyword evidence="7 11" id="KW-0862">Zinc</keyword>
<dbReference type="RefSeq" id="WP_068549512.1">
    <property type="nucleotide sequence ID" value="NZ_AP013035.1"/>
</dbReference>
<dbReference type="InterPro" id="IPR002481">
    <property type="entry name" value="FUR"/>
</dbReference>
<evidence type="ECO:0000256" key="1">
    <source>
        <dbReference type="ARBA" id="ARBA00004496"/>
    </source>
</evidence>
<keyword evidence="4" id="KW-0963">Cytoplasm</keyword>
<dbReference type="EMBL" id="AP013035">
    <property type="protein sequence ID" value="BAT71516.1"/>
    <property type="molecule type" value="Genomic_DNA"/>
</dbReference>
<reference evidence="13" key="1">
    <citation type="journal article" date="2018" name="Science">
        <title>A primordial and reversible TCA cycle in a facultatively chemolithoautotrophic thermophile.</title>
        <authorList>
            <person name="Nunoura T."/>
            <person name="Chikaraishi Y."/>
            <person name="Izaki R."/>
            <person name="Suwa T."/>
            <person name="Sato T."/>
            <person name="Harada T."/>
            <person name="Mori K."/>
            <person name="Kato Y."/>
            <person name="Miyazaki M."/>
            <person name="Shimamura S."/>
            <person name="Yanagawa K."/>
            <person name="Shuto A."/>
            <person name="Ohkouchi N."/>
            <person name="Fujita N."/>
            <person name="Takaki Y."/>
            <person name="Atomi H."/>
            <person name="Takai K."/>
        </authorList>
    </citation>
    <scope>NUCLEOTIDE SEQUENCE [LARGE SCALE GENOMIC DNA]</scope>
    <source>
        <strain evidence="13">DSM 17441 / JCM 13301 / NBRC 103674 / ABI70S6</strain>
    </source>
</reference>
<dbReference type="OrthoDB" id="8659436at2"/>
<name>A0A0S3QT81_THET7</name>
<dbReference type="STRING" id="1298851.TST_0711"/>
<evidence type="ECO:0000256" key="2">
    <source>
        <dbReference type="ARBA" id="ARBA00007957"/>
    </source>
</evidence>
<dbReference type="PANTHER" id="PTHR33202:SF8">
    <property type="entry name" value="PEROXIDE-RESPONSIVE REPRESSOR PERR"/>
    <property type="match status" value="1"/>
</dbReference>
<evidence type="ECO:0000256" key="6">
    <source>
        <dbReference type="ARBA" id="ARBA00022723"/>
    </source>
</evidence>
<dbReference type="PANTHER" id="PTHR33202">
    <property type="entry name" value="ZINC UPTAKE REGULATION PROTEIN"/>
    <property type="match status" value="1"/>
</dbReference>
<sequence>MEQYSVEELRDMLKDKGIQPSFHRIHILKYLLENKSHPTVDEIFQKLSGEIPTLSKTTVYNTLNLFAEKGLVEVLTIDEREARFDVIVKPHAHFKCLKCGAIYDFWEVDVKIKDKEFEKFTTKSMHLYVKGYCPNCQ</sequence>
<keyword evidence="10" id="KW-0804">Transcription</keyword>
<evidence type="ECO:0000256" key="8">
    <source>
        <dbReference type="ARBA" id="ARBA00023015"/>
    </source>
</evidence>
<dbReference type="FunFam" id="1.10.10.10:FF:000007">
    <property type="entry name" value="Ferric uptake regulation protein"/>
    <property type="match status" value="1"/>
</dbReference>
<dbReference type="GO" id="GO:1900376">
    <property type="term" value="P:regulation of secondary metabolite biosynthetic process"/>
    <property type="evidence" value="ECO:0007669"/>
    <property type="project" value="TreeGrafter"/>
</dbReference>
<dbReference type="InterPro" id="IPR043135">
    <property type="entry name" value="Fur_C"/>
</dbReference>
<evidence type="ECO:0000256" key="4">
    <source>
        <dbReference type="ARBA" id="ARBA00022490"/>
    </source>
</evidence>
<evidence type="ECO:0000256" key="5">
    <source>
        <dbReference type="ARBA" id="ARBA00022491"/>
    </source>
</evidence>
<evidence type="ECO:0000313" key="13">
    <source>
        <dbReference type="Proteomes" id="UP000063234"/>
    </source>
</evidence>
<comment type="cofactor">
    <cofactor evidence="11">
        <name>Zn(2+)</name>
        <dbReference type="ChEBI" id="CHEBI:29105"/>
    </cofactor>
    <text evidence="11">Binds 1 zinc ion per subunit.</text>
</comment>
<evidence type="ECO:0000313" key="12">
    <source>
        <dbReference type="EMBL" id="BAT71516.1"/>
    </source>
</evidence>
<dbReference type="Gene3D" id="3.30.1490.190">
    <property type="match status" value="1"/>
</dbReference>
<evidence type="ECO:0000256" key="7">
    <source>
        <dbReference type="ARBA" id="ARBA00022833"/>
    </source>
</evidence>
<dbReference type="Pfam" id="PF01475">
    <property type="entry name" value="FUR"/>
    <property type="match status" value="1"/>
</dbReference>
<comment type="similarity">
    <text evidence="2">Belongs to the Fur family.</text>
</comment>